<reference evidence="2 4" key="1">
    <citation type="submission" date="2016-10" db="EMBL/GenBank/DDBJ databases">
        <title>Complete Genome Sequence of Acetogen Clostridium formicoaceticum ATCC 27076.</title>
        <authorList>
            <person name="Bao T."/>
            <person name="Cheng C."/>
            <person name="Zhao J."/>
            <person name="Yang S.-T."/>
            <person name="Wang J."/>
            <person name="Wang M."/>
        </authorList>
    </citation>
    <scope>NUCLEOTIDE SEQUENCE [LARGE SCALE GENOMIC DNA]</scope>
    <source>
        <strain evidence="2 4">ATCC 27076</strain>
    </source>
</reference>
<dbReference type="GO" id="GO:0030435">
    <property type="term" value="P:sporulation resulting in formation of a cellular spore"/>
    <property type="evidence" value="ECO:0007669"/>
    <property type="project" value="InterPro"/>
</dbReference>
<dbReference type="EMBL" id="CP020559">
    <property type="protein sequence ID" value="ARE87420.1"/>
    <property type="molecule type" value="Genomic_DNA"/>
</dbReference>
<dbReference type="Pfam" id="PF08486">
    <property type="entry name" value="SpoIID"/>
    <property type="match status" value="1"/>
</dbReference>
<name>A0AAC9WH72_9CLOT</name>
<dbReference type="InterPro" id="IPR051922">
    <property type="entry name" value="Bact_Sporulation_Assoc"/>
</dbReference>
<dbReference type="EMBL" id="CP017603">
    <property type="protein sequence ID" value="AOY76939.1"/>
    <property type="molecule type" value="Genomic_DNA"/>
</dbReference>
<dbReference type="Proteomes" id="UP000177894">
    <property type="component" value="Chromosome"/>
</dbReference>
<sequence length="560" mass="62135">MKKTGFITMLFLIIIMIMHSGQTAFAFDKAQIPMYIEIGLFFENSAKSTVNLKANDGFEIGKFQQNNFVRLLDFLDKKEVILRKDTHYIGAGGSYVEYTGAINTSMNTSNLQGPYHVQVADTFSSSNEALSFMQSLSTGMDQPYLVYENGWKVFVGLYVHQEEAQLKGEEISNVNSYQTKVIPPSATRVQVLDLAGRPLFMFDSRENIYFRGFEDKGNVSLISVEGKNYRGAIGAKRLSASDMSIVNKLLLEEYLYGVVPREMPALWSLEALKAQAVVTRGYAVSNIGRFTNLGFDLCNTTRSQVYGGYDAEHANSNRAVNETSSKVITYNGNVISAFYHSNSGGRTENSENVWSNPLPYIKGVKDDFSLDAPNSTWKEVFTKGQIKSLLEKNNIFVGDVTDIQATSVSENGRILELTIYGTNGKEVLVKERSRNLFGLKSTWFTVNPIGNTIGNTTSNSNVTIQGDPEILHATELQNQSILSANGVTKITNPSNIKIFDGKNYREIAFSSAVTAESFEFVGKGFGHGLGMSQYGAKKMAEEGYNYMQILAHYYTGIKVE</sequence>
<dbReference type="Proteomes" id="UP000192478">
    <property type="component" value="Chromosome"/>
</dbReference>
<protein>
    <submittedName>
        <fullName evidence="3">Amidase enhancer</fullName>
    </submittedName>
</protein>
<organism evidence="3 5">
    <name type="scientific">Clostridium formicaceticum</name>
    <dbReference type="NCBI Taxonomy" id="1497"/>
    <lineage>
        <taxon>Bacteria</taxon>
        <taxon>Bacillati</taxon>
        <taxon>Bacillota</taxon>
        <taxon>Clostridia</taxon>
        <taxon>Eubacteriales</taxon>
        <taxon>Clostridiaceae</taxon>
        <taxon>Clostridium</taxon>
    </lineage>
</organism>
<proteinExistence type="predicted"/>
<reference evidence="3 5" key="2">
    <citation type="submission" date="2017-03" db="EMBL/GenBank/DDBJ databases">
        <title>Complete sequence of Clostridium formicaceticum DSM 92.</title>
        <authorList>
            <person name="Poehlein A."/>
            <person name="Karl M."/>
            <person name="Bengelsdorf F.R."/>
            <person name="Duerre P."/>
            <person name="Daniel R."/>
        </authorList>
    </citation>
    <scope>NUCLEOTIDE SEQUENCE [LARGE SCALE GENOMIC DNA]</scope>
    <source>
        <strain evidence="3 5">DSM 92</strain>
    </source>
</reference>
<dbReference type="InterPro" id="IPR013693">
    <property type="entry name" value="SpoIID/LytB_N"/>
</dbReference>
<dbReference type="NCBIfam" id="TIGR02669">
    <property type="entry name" value="SpoIID_LytB"/>
    <property type="match status" value="1"/>
</dbReference>
<accession>A0AAC9WH72</accession>
<dbReference type="PANTHER" id="PTHR30032:SF4">
    <property type="entry name" value="AMIDASE ENHANCER"/>
    <property type="match status" value="1"/>
</dbReference>
<evidence type="ECO:0000259" key="1">
    <source>
        <dbReference type="Pfam" id="PF08486"/>
    </source>
</evidence>
<feature type="domain" description="Sporulation stage II protein D amidase enhancer LytB N-terminal" evidence="1">
    <location>
        <begin position="241"/>
        <end position="330"/>
    </location>
</feature>
<dbReference type="KEGG" id="cfm:BJL90_14380"/>
<keyword evidence="4" id="KW-1185">Reference proteome</keyword>
<dbReference type="PANTHER" id="PTHR30032">
    <property type="entry name" value="N-ACETYLMURAMOYL-L-ALANINE AMIDASE-RELATED"/>
    <property type="match status" value="1"/>
</dbReference>
<gene>
    <name evidence="3" type="primary">lytB_3</name>
    <name evidence="2" type="ORF">BJL90_14380</name>
    <name evidence="3" type="ORF">CLFO_18200</name>
</gene>
<dbReference type="InterPro" id="IPR013486">
    <property type="entry name" value="SpoIID/LytB"/>
</dbReference>
<evidence type="ECO:0000313" key="2">
    <source>
        <dbReference type="EMBL" id="AOY76939.1"/>
    </source>
</evidence>
<dbReference type="GO" id="GO:0030288">
    <property type="term" value="C:outer membrane-bounded periplasmic space"/>
    <property type="evidence" value="ECO:0007669"/>
    <property type="project" value="TreeGrafter"/>
</dbReference>
<dbReference type="RefSeq" id="WP_070969414.1">
    <property type="nucleotide sequence ID" value="NZ_CP017603.1"/>
</dbReference>
<evidence type="ECO:0000313" key="3">
    <source>
        <dbReference type="EMBL" id="ARE87420.1"/>
    </source>
</evidence>
<dbReference type="AlphaFoldDB" id="A0AAC9WH72"/>
<evidence type="ECO:0000313" key="4">
    <source>
        <dbReference type="Proteomes" id="UP000177894"/>
    </source>
</evidence>
<evidence type="ECO:0000313" key="5">
    <source>
        <dbReference type="Proteomes" id="UP000192478"/>
    </source>
</evidence>